<name>A0A3M4KC40_9PSED</name>
<dbReference type="AlphaFoldDB" id="A0A3M4KC40"/>
<protein>
    <recommendedName>
        <fullName evidence="3">Peptidase C39 domain-containing protein</fullName>
    </recommendedName>
</protein>
<dbReference type="Proteomes" id="UP000269044">
    <property type="component" value="Unassembled WGS sequence"/>
</dbReference>
<evidence type="ECO:0000313" key="1">
    <source>
        <dbReference type="EMBL" id="RMQ26705.1"/>
    </source>
</evidence>
<accession>A0A3M4KC40</accession>
<comment type="caution">
    <text evidence="1">The sequence shown here is derived from an EMBL/GenBank/DDBJ whole genome shotgun (WGS) entry which is preliminary data.</text>
</comment>
<reference evidence="1 2" key="1">
    <citation type="submission" date="2018-08" db="EMBL/GenBank/DDBJ databases">
        <title>Recombination of ecologically and evolutionarily significant loci maintains genetic cohesion in the Pseudomonas syringae species complex.</title>
        <authorList>
            <person name="Dillon M."/>
            <person name="Thakur S."/>
            <person name="Almeida R.N.D."/>
            <person name="Weir B.S."/>
            <person name="Guttman D.S."/>
        </authorList>
    </citation>
    <scope>NUCLEOTIDE SEQUENCE [LARGE SCALE GENOMIC DNA]</scope>
    <source>
        <strain evidence="1 2">ICMP 13052</strain>
    </source>
</reference>
<dbReference type="EMBL" id="RBRA01000077">
    <property type="protein sequence ID" value="RMQ26705.1"/>
    <property type="molecule type" value="Genomic_DNA"/>
</dbReference>
<evidence type="ECO:0008006" key="3">
    <source>
        <dbReference type="Google" id="ProtNLM"/>
    </source>
</evidence>
<evidence type="ECO:0000313" key="2">
    <source>
        <dbReference type="Proteomes" id="UP000269044"/>
    </source>
</evidence>
<sequence>MKQRQFAESCSGVSSASCDNLSKDINELLVKASSVLKETEAVADDFLKTPASTTEPGQLVKCSTSGNGVCVVSSNTIKTDLGQEWALEPASYEQSEIYNAKSATELATAKATLSETSKELFAAGCGGIGPAGIGCQLYMAGGGSNPVSGDQATSSERVMYGAQALLNGLGLFGAVYDGAAVGAKATAGASVDGAGGIVVAPKTIPYEPKGSVVLQGDAPVCGPACAAMTITDKTGAAISLDNAIGSFVNGVRPTGVNTLELSDVISKAGVKNTVNTTMLPEQLNKALQEGASVIVQVPAGQGKHFIIVDSVKSIDGVSYYMTRDPYVGPRGVQQGLLDGAMSTGVNAIVIGK</sequence>
<proteinExistence type="predicted"/>
<dbReference type="Gene3D" id="3.90.70.10">
    <property type="entry name" value="Cysteine proteinases"/>
    <property type="match status" value="1"/>
</dbReference>
<organism evidence="1 2">
    <name type="scientific">Pseudomonas syringae pv. delphinii</name>
    <dbReference type="NCBI Taxonomy" id="192088"/>
    <lineage>
        <taxon>Bacteria</taxon>
        <taxon>Pseudomonadati</taxon>
        <taxon>Pseudomonadota</taxon>
        <taxon>Gammaproteobacteria</taxon>
        <taxon>Pseudomonadales</taxon>
        <taxon>Pseudomonadaceae</taxon>
        <taxon>Pseudomonas</taxon>
    </lineage>
</organism>
<gene>
    <name evidence="1" type="ORF">ALQ08_200105</name>
</gene>